<comment type="caution">
    <text evidence="3">The sequence shown here is derived from an EMBL/GenBank/DDBJ whole genome shotgun (WGS) entry which is preliminary data.</text>
</comment>
<dbReference type="Gene3D" id="3.20.20.370">
    <property type="entry name" value="Glycoside hydrolase/deacetylase"/>
    <property type="match status" value="1"/>
</dbReference>
<dbReference type="OrthoDB" id="504708at2759"/>
<protein>
    <recommendedName>
        <fullName evidence="2">NodB homology domain-containing protein</fullName>
    </recommendedName>
</protein>
<dbReference type="Pfam" id="PF01522">
    <property type="entry name" value="Polysacc_deac_1"/>
    <property type="match status" value="1"/>
</dbReference>
<feature type="chain" id="PRO_5034604450" description="NodB homology domain-containing protein" evidence="1">
    <location>
        <begin position="20"/>
        <end position="485"/>
    </location>
</feature>
<proteinExistence type="predicted"/>
<feature type="domain" description="NodB homology" evidence="2">
    <location>
        <begin position="66"/>
        <end position="183"/>
    </location>
</feature>
<dbReference type="AlphaFoldDB" id="A0A8H7R0E6"/>
<dbReference type="InterPro" id="IPR052740">
    <property type="entry name" value="CE4"/>
</dbReference>
<sequence>MKSLSIIASLALLISSVVAQEGATVPVTTSAPSTYTCDPNTCKIENNCLCASTSAPGGLSPADTPQFVTVTYDDSIQEALMATALGMVNVTNPNGCPGHGTWFVSMQYTDFSLVQQWYAAGNEVADHTFSHVGTPSAEEISSVKEMLNAYAGIPYSKIQGFRAPFLNYTKDTLGLVSQQGFKYDSTASAVTDDMYWPYTLDNGLANDCWTGICAAGQVKLPGLWEIPMYSVLDKANVPQLMDVYLAGTPADTTQWSQAAFDKHYNGNRQPFGIYVHPTHLTTYPGGVDDPKEKFNAVIDFIKSLAAKPDVWFVTNQQLLEYMKKPVKASELGSQTYMQCQQPVIAQDICNGLDDDHNGVIDNGLINSCNFGTTSMKTCFNCPATAPSLSNPVPASAAQNGTAGYRNRIGDNCDTTWWDPIGNKCLCTTADCEVKSVAVPKSETPSTTNSTSVTPGDAVKDNGAAQIAGVSTAVMAALFVGLSQLL</sequence>
<evidence type="ECO:0000259" key="2">
    <source>
        <dbReference type="Pfam" id="PF01522"/>
    </source>
</evidence>
<dbReference type="PANTHER" id="PTHR45985">
    <property type="match status" value="1"/>
</dbReference>
<dbReference type="SUPFAM" id="SSF88713">
    <property type="entry name" value="Glycoside hydrolase/deacetylase"/>
    <property type="match status" value="1"/>
</dbReference>
<dbReference type="CDD" id="cd10919">
    <property type="entry name" value="CE4_CDA_like"/>
    <property type="match status" value="1"/>
</dbReference>
<dbReference type="GO" id="GO:0005975">
    <property type="term" value="P:carbohydrate metabolic process"/>
    <property type="evidence" value="ECO:0007669"/>
    <property type="project" value="InterPro"/>
</dbReference>
<reference evidence="3" key="1">
    <citation type="submission" date="2020-12" db="EMBL/GenBank/DDBJ databases">
        <title>Metabolic potential, ecology and presence of endohyphal bacteria is reflected in genomic diversity of Mucoromycotina.</title>
        <authorList>
            <person name="Muszewska A."/>
            <person name="Okrasinska A."/>
            <person name="Steczkiewicz K."/>
            <person name="Drgas O."/>
            <person name="Orlowska M."/>
            <person name="Perlinska-Lenart U."/>
            <person name="Aleksandrzak-Piekarczyk T."/>
            <person name="Szatraj K."/>
            <person name="Zielenkiewicz U."/>
            <person name="Pilsyk S."/>
            <person name="Malc E."/>
            <person name="Mieczkowski P."/>
            <person name="Kruszewska J.S."/>
            <person name="Biernat P."/>
            <person name="Pawlowska J."/>
        </authorList>
    </citation>
    <scope>NUCLEOTIDE SEQUENCE</scope>
    <source>
        <strain evidence="3">WA0000017839</strain>
    </source>
</reference>
<evidence type="ECO:0000313" key="3">
    <source>
        <dbReference type="EMBL" id="KAG2202061.1"/>
    </source>
</evidence>
<dbReference type="Proteomes" id="UP000603453">
    <property type="component" value="Unassembled WGS sequence"/>
</dbReference>
<keyword evidence="4" id="KW-1185">Reference proteome</keyword>
<keyword evidence="1" id="KW-0732">Signal</keyword>
<dbReference type="PANTHER" id="PTHR45985:SF3">
    <property type="entry name" value="CHITIN DEACETYLASE-LIKE 4"/>
    <property type="match status" value="1"/>
</dbReference>
<dbReference type="GO" id="GO:0016810">
    <property type="term" value="F:hydrolase activity, acting on carbon-nitrogen (but not peptide) bonds"/>
    <property type="evidence" value="ECO:0007669"/>
    <property type="project" value="InterPro"/>
</dbReference>
<accession>A0A8H7R0E6</accession>
<gene>
    <name evidence="3" type="ORF">INT47_006253</name>
</gene>
<name>A0A8H7R0E6_9FUNG</name>
<dbReference type="EMBL" id="JAEPRD010000065">
    <property type="protein sequence ID" value="KAG2202061.1"/>
    <property type="molecule type" value="Genomic_DNA"/>
</dbReference>
<dbReference type="InterPro" id="IPR011330">
    <property type="entry name" value="Glyco_hydro/deAcase_b/a-brl"/>
</dbReference>
<dbReference type="InterPro" id="IPR002509">
    <property type="entry name" value="NODB_dom"/>
</dbReference>
<organism evidence="3 4">
    <name type="scientific">Mucor saturninus</name>
    <dbReference type="NCBI Taxonomy" id="64648"/>
    <lineage>
        <taxon>Eukaryota</taxon>
        <taxon>Fungi</taxon>
        <taxon>Fungi incertae sedis</taxon>
        <taxon>Mucoromycota</taxon>
        <taxon>Mucoromycotina</taxon>
        <taxon>Mucoromycetes</taxon>
        <taxon>Mucorales</taxon>
        <taxon>Mucorineae</taxon>
        <taxon>Mucoraceae</taxon>
        <taxon>Mucor</taxon>
    </lineage>
</organism>
<evidence type="ECO:0000256" key="1">
    <source>
        <dbReference type="SAM" id="SignalP"/>
    </source>
</evidence>
<evidence type="ECO:0000313" key="4">
    <source>
        <dbReference type="Proteomes" id="UP000603453"/>
    </source>
</evidence>
<feature type="signal peptide" evidence="1">
    <location>
        <begin position="1"/>
        <end position="19"/>
    </location>
</feature>